<evidence type="ECO:0000256" key="4">
    <source>
        <dbReference type="ARBA" id="ARBA00022679"/>
    </source>
</evidence>
<evidence type="ECO:0000313" key="14">
    <source>
        <dbReference type="EMBL" id="MCO5723724.1"/>
    </source>
</evidence>
<reference evidence="14 15" key="1">
    <citation type="submission" date="2022-06" db="EMBL/GenBank/DDBJ databases">
        <authorList>
            <person name="Xuan X."/>
        </authorList>
    </citation>
    <scope>NUCLEOTIDE SEQUENCE [LARGE SCALE GENOMIC DNA]</scope>
    <source>
        <strain evidence="14 15">2V75</strain>
    </source>
</reference>
<dbReference type="NCBIfam" id="TIGR00174">
    <property type="entry name" value="miaA"/>
    <property type="match status" value="1"/>
</dbReference>
<evidence type="ECO:0000256" key="7">
    <source>
        <dbReference type="ARBA" id="ARBA00022840"/>
    </source>
</evidence>
<dbReference type="InterPro" id="IPR027417">
    <property type="entry name" value="P-loop_NTPase"/>
</dbReference>
<evidence type="ECO:0000256" key="5">
    <source>
        <dbReference type="ARBA" id="ARBA00022694"/>
    </source>
</evidence>
<dbReference type="EMBL" id="JAMXIB010000001">
    <property type="protein sequence ID" value="MCO5723724.1"/>
    <property type="molecule type" value="Genomic_DNA"/>
</dbReference>
<evidence type="ECO:0000313" key="15">
    <source>
        <dbReference type="Proteomes" id="UP001206312"/>
    </source>
</evidence>
<feature type="site" description="Interaction with substrate tRNA" evidence="10">
    <location>
        <position position="102"/>
    </location>
</feature>
<dbReference type="Gene3D" id="3.40.50.300">
    <property type="entry name" value="P-loop containing nucleotide triphosphate hydrolases"/>
    <property type="match status" value="1"/>
</dbReference>
<dbReference type="InterPro" id="IPR039657">
    <property type="entry name" value="Dimethylallyltransferase"/>
</dbReference>
<dbReference type="RefSeq" id="WP_252740091.1">
    <property type="nucleotide sequence ID" value="NZ_JAMXIB010000001.1"/>
</dbReference>
<evidence type="ECO:0000256" key="8">
    <source>
        <dbReference type="ARBA" id="ARBA00022842"/>
    </source>
</evidence>
<evidence type="ECO:0000256" key="2">
    <source>
        <dbReference type="ARBA" id="ARBA00003213"/>
    </source>
</evidence>
<comment type="caution">
    <text evidence="14">The sequence shown here is derived from an EMBL/GenBank/DDBJ whole genome shotgun (WGS) entry which is preliminary data.</text>
</comment>
<dbReference type="Gene3D" id="1.10.20.140">
    <property type="match status" value="1"/>
</dbReference>
<organism evidence="14 15">
    <name type="scientific">Robiginitalea marina</name>
    <dbReference type="NCBI Taxonomy" id="2954105"/>
    <lineage>
        <taxon>Bacteria</taxon>
        <taxon>Pseudomonadati</taxon>
        <taxon>Bacteroidota</taxon>
        <taxon>Flavobacteriia</taxon>
        <taxon>Flavobacteriales</taxon>
        <taxon>Flavobacteriaceae</taxon>
        <taxon>Robiginitalea</taxon>
    </lineage>
</organism>
<evidence type="ECO:0000256" key="11">
    <source>
        <dbReference type="RuleBase" id="RU003783"/>
    </source>
</evidence>
<gene>
    <name evidence="10 14" type="primary">miaA</name>
    <name evidence="14" type="ORF">NG653_02570</name>
</gene>
<comment type="similarity">
    <text evidence="3 10 13">Belongs to the IPP transferase family.</text>
</comment>
<name>A0ABT1AUK6_9FLAO</name>
<dbReference type="Proteomes" id="UP001206312">
    <property type="component" value="Unassembled WGS sequence"/>
</dbReference>
<evidence type="ECO:0000256" key="10">
    <source>
        <dbReference type="HAMAP-Rule" id="MF_00185"/>
    </source>
</evidence>
<accession>A0ABT1AUK6</accession>
<keyword evidence="5 10" id="KW-0819">tRNA processing</keyword>
<keyword evidence="15" id="KW-1185">Reference proteome</keyword>
<dbReference type="PANTHER" id="PTHR11088">
    <property type="entry name" value="TRNA DIMETHYLALLYLTRANSFERASE"/>
    <property type="match status" value="1"/>
</dbReference>
<dbReference type="Pfam" id="PF01715">
    <property type="entry name" value="IPPT"/>
    <property type="match status" value="1"/>
</dbReference>
<protein>
    <recommendedName>
        <fullName evidence="10">tRNA dimethylallyltransferase</fullName>
        <ecNumber evidence="10">2.5.1.75</ecNumber>
    </recommendedName>
    <alternativeName>
        <fullName evidence="10">Dimethylallyl diphosphate:tRNA dimethylallyltransferase</fullName>
        <shortName evidence="10">DMAPP:tRNA dimethylallyltransferase</shortName>
        <shortName evidence="10">DMATase</shortName>
    </alternativeName>
    <alternativeName>
        <fullName evidence="10">Isopentenyl-diphosphate:tRNA isopentenyltransferase</fullName>
        <shortName evidence="10">IPP transferase</shortName>
        <shortName evidence="10">IPPT</shortName>
        <shortName evidence="10">IPTase</shortName>
    </alternativeName>
</protein>
<dbReference type="EC" id="2.5.1.75" evidence="10"/>
<keyword evidence="6 10" id="KW-0547">Nucleotide-binding</keyword>
<comment type="function">
    <text evidence="2 10 12">Catalyzes the transfer of a dimethylallyl group onto the adenine at position 37 in tRNAs that read codons beginning with uridine, leading to the formation of N6-(dimethylallyl)adenosine (i(6)A).</text>
</comment>
<comment type="catalytic activity">
    <reaction evidence="9 10 11">
        <text>adenosine(37) in tRNA + dimethylallyl diphosphate = N(6)-dimethylallyladenosine(37) in tRNA + diphosphate</text>
        <dbReference type="Rhea" id="RHEA:26482"/>
        <dbReference type="Rhea" id="RHEA-COMP:10162"/>
        <dbReference type="Rhea" id="RHEA-COMP:10375"/>
        <dbReference type="ChEBI" id="CHEBI:33019"/>
        <dbReference type="ChEBI" id="CHEBI:57623"/>
        <dbReference type="ChEBI" id="CHEBI:74411"/>
        <dbReference type="ChEBI" id="CHEBI:74415"/>
        <dbReference type="EC" id="2.5.1.75"/>
    </reaction>
</comment>
<feature type="region of interest" description="Interaction with substrate tRNA" evidence="10">
    <location>
        <begin position="36"/>
        <end position="39"/>
    </location>
</feature>
<dbReference type="SUPFAM" id="SSF52540">
    <property type="entry name" value="P-loop containing nucleoside triphosphate hydrolases"/>
    <property type="match status" value="2"/>
</dbReference>
<keyword evidence="8 10" id="KW-0460">Magnesium</keyword>
<dbReference type="InterPro" id="IPR018022">
    <property type="entry name" value="IPT"/>
</dbReference>
<comment type="subunit">
    <text evidence="10">Monomer.</text>
</comment>
<feature type="binding site" evidence="10">
    <location>
        <begin position="13"/>
        <end position="18"/>
    </location>
    <ligand>
        <name>substrate</name>
    </ligand>
</feature>
<evidence type="ECO:0000256" key="13">
    <source>
        <dbReference type="RuleBase" id="RU003785"/>
    </source>
</evidence>
<feature type="site" description="Interaction with substrate tRNA" evidence="10">
    <location>
        <position position="124"/>
    </location>
</feature>
<dbReference type="GO" id="GO:0052381">
    <property type="term" value="F:tRNA dimethylallyltransferase activity"/>
    <property type="evidence" value="ECO:0007669"/>
    <property type="project" value="UniProtKB-EC"/>
</dbReference>
<evidence type="ECO:0000256" key="9">
    <source>
        <dbReference type="ARBA" id="ARBA00049563"/>
    </source>
</evidence>
<dbReference type="HAMAP" id="MF_00185">
    <property type="entry name" value="IPP_trans"/>
    <property type="match status" value="1"/>
</dbReference>
<proteinExistence type="inferred from homology"/>
<evidence type="ECO:0000256" key="12">
    <source>
        <dbReference type="RuleBase" id="RU003784"/>
    </source>
</evidence>
<feature type="binding site" evidence="10">
    <location>
        <begin position="11"/>
        <end position="18"/>
    </location>
    <ligand>
        <name>ATP</name>
        <dbReference type="ChEBI" id="CHEBI:30616"/>
    </ligand>
</feature>
<keyword evidence="4 10" id="KW-0808">Transferase</keyword>
<keyword evidence="7 10" id="KW-0067">ATP-binding</keyword>
<comment type="cofactor">
    <cofactor evidence="1 10">
        <name>Mg(2+)</name>
        <dbReference type="ChEBI" id="CHEBI:18420"/>
    </cofactor>
</comment>
<evidence type="ECO:0000256" key="6">
    <source>
        <dbReference type="ARBA" id="ARBA00022741"/>
    </source>
</evidence>
<evidence type="ECO:0000256" key="1">
    <source>
        <dbReference type="ARBA" id="ARBA00001946"/>
    </source>
</evidence>
<dbReference type="PANTHER" id="PTHR11088:SF60">
    <property type="entry name" value="TRNA DIMETHYLALLYLTRANSFERASE"/>
    <property type="match status" value="1"/>
</dbReference>
<evidence type="ECO:0000256" key="3">
    <source>
        <dbReference type="ARBA" id="ARBA00005842"/>
    </source>
</evidence>
<sequence length="307" mass="35027">MEGRYLISVSGPTAIGKTDWAIRLARHYNTSILSADSRQFYREMRIGTAVPSIAELEQAPHFFIQHRSISEPYSVGDFQREALQKLRELFATRNAVIMVGGSGLYLDAVTGGLDEFPEVPAEVRENLQDLLKREGIAALQQLLQEHDPKYFGIVDTQNPRRLIRALEVCLASGQPYSSFRGKKAAPDFFTHLPLGIQAPREIVYRRIDQRVDLMMAAGLLEEAERLYPSRDLTALQTVGYQELFAYLEGRWDLATAVAEIKKNTRRFARRQGTWLRKHPEIHWVPYDAPTREATDYLDIRMKAPNHG</sequence>
<comment type="caution">
    <text evidence="10">Lacks conserved residue(s) required for the propagation of feature annotation.</text>
</comment>